<name>A0A414FNR8_9BACT</name>
<dbReference type="RefSeq" id="WP_118165676.1">
    <property type="nucleotide sequence ID" value="NZ_JAQEYB010000037.1"/>
</dbReference>
<reference evidence="1 2" key="1">
    <citation type="submission" date="2018-08" db="EMBL/GenBank/DDBJ databases">
        <title>A genome reference for cultivated species of the human gut microbiota.</title>
        <authorList>
            <person name="Zou Y."/>
            <person name="Xue W."/>
            <person name="Luo G."/>
        </authorList>
    </citation>
    <scope>NUCLEOTIDE SEQUENCE [LARGE SCALE GENOMIC DNA]</scope>
    <source>
        <strain evidence="1 2">AM31-10</strain>
    </source>
</reference>
<dbReference type="EMBL" id="QSJG01000029">
    <property type="protein sequence ID" value="RHD51463.1"/>
    <property type="molecule type" value="Genomic_DNA"/>
</dbReference>
<proteinExistence type="predicted"/>
<protein>
    <submittedName>
        <fullName evidence="1">Uncharacterized protein</fullName>
    </submittedName>
</protein>
<organism evidence="1 2">
    <name type="scientific">Phocaeicola plebeius</name>
    <dbReference type="NCBI Taxonomy" id="310297"/>
    <lineage>
        <taxon>Bacteria</taxon>
        <taxon>Pseudomonadati</taxon>
        <taxon>Bacteroidota</taxon>
        <taxon>Bacteroidia</taxon>
        <taxon>Bacteroidales</taxon>
        <taxon>Bacteroidaceae</taxon>
        <taxon>Phocaeicola</taxon>
    </lineage>
</organism>
<evidence type="ECO:0000313" key="2">
    <source>
        <dbReference type="Proteomes" id="UP000284361"/>
    </source>
</evidence>
<sequence length="217" mass="24114">MDITKAKVTKDNTLVATYMDETGTVTVEGKNLVTNDLINAFKALVPHMAFLCEQKEADGKEFLEDMPENIDSILEVTGYTVGGDGDSRGATLTGKRFLKSNKVLNLNAPFTKFTDENEDYAFQFELEQAIESCSYEVNEYIFNKKWKVVQQELPFEEQAAADVQADVIPEAQTAAPSSPDIEAFQKIMDNSKVTIEVNGKKIKPRSSGRHKTTQLAS</sequence>
<evidence type="ECO:0000313" key="1">
    <source>
        <dbReference type="EMBL" id="RHD51463.1"/>
    </source>
</evidence>
<dbReference type="AlphaFoldDB" id="A0A414FNR8"/>
<comment type="caution">
    <text evidence="1">The sequence shown here is derived from an EMBL/GenBank/DDBJ whole genome shotgun (WGS) entry which is preliminary data.</text>
</comment>
<gene>
    <name evidence="1" type="ORF">DW789_12380</name>
</gene>
<dbReference type="Proteomes" id="UP000284361">
    <property type="component" value="Unassembled WGS sequence"/>
</dbReference>
<accession>A0A414FNR8</accession>